<organism evidence="7 8">
    <name type="scientific">Streptacidiphilus jiangxiensis</name>
    <dbReference type="NCBI Taxonomy" id="235985"/>
    <lineage>
        <taxon>Bacteria</taxon>
        <taxon>Bacillati</taxon>
        <taxon>Actinomycetota</taxon>
        <taxon>Actinomycetes</taxon>
        <taxon>Kitasatosporales</taxon>
        <taxon>Streptomycetaceae</taxon>
        <taxon>Streptacidiphilus</taxon>
    </lineage>
</organism>
<evidence type="ECO:0000256" key="4">
    <source>
        <dbReference type="ARBA" id="ARBA00022840"/>
    </source>
</evidence>
<keyword evidence="8" id="KW-1185">Reference proteome</keyword>
<gene>
    <name evidence="7" type="ORF">SAMN05414137_101634</name>
</gene>
<evidence type="ECO:0000256" key="1">
    <source>
        <dbReference type="ARBA" id="ARBA00022679"/>
    </source>
</evidence>
<feature type="compositionally biased region" description="Low complexity" evidence="5">
    <location>
        <begin position="399"/>
        <end position="443"/>
    </location>
</feature>
<evidence type="ECO:0000259" key="6">
    <source>
        <dbReference type="PROSITE" id="PS50011"/>
    </source>
</evidence>
<sequence>MGTVYLASDPRGGAPVAVKVLGADHTADPGYRARFAREVALMRKVQGPFLVALTDADPTADRPWLAMPYIPGRTLDRHVAQLGPLGGAELVTFATAVAHALSCVHAAGIAHRDLKPSNVILAVDGPRVLDFGIAHHLDATAITATSVRTGTPMWMAPEQLSSGATTQATDVFAWGMLVAYAASGLHPFGSPTGISHRIEASAPDLSSVPGHLLPLVTEALHKSPDERPTAVDLARRCAALLAEPTGTAVFPTLAYTRLDATAPNGNESEAAADAAAAAGTVVLPPWAWNVPGPDADPTRLLPRSDSDSGRRANAPDAPPAPPSSGATYAAGWAPPAAPPHAHPQAHAQPTAWEPMPGRPTRRPAARALALGGAGLLVVVAAIGAVALDHHGGEAGPGSGMSASAPSVRLPTSTSPSPSASAGASPTASPSPTGSPTASPSPTAQTVSFFGGLQATVPGDWVVTQIPAESLTYDDGTDTKFAMSLAPASGDGASGLAVEFTPGLASVTGDTNANGIGILDGRFAQGPSDSGGSAQTQTVTDLGAAQSTTVAGLPAQTWRVHTDQEPDYNGTRKATQSVWYLPHARYLLYTYGTLTNAQQAQAQQIVAALRLGSVAMPLDCADAVDQLDTSAAGGNVSQDDPTQSCVDLVLGGSSGALDPGTIDTTTESSCLVLVYEYSVAQVQGDATYPTDRHWCGLPNKS</sequence>
<dbReference type="EMBL" id="FOAZ01000001">
    <property type="protein sequence ID" value="SEK35758.1"/>
    <property type="molecule type" value="Genomic_DNA"/>
</dbReference>
<dbReference type="InterPro" id="IPR000719">
    <property type="entry name" value="Prot_kinase_dom"/>
</dbReference>
<keyword evidence="7" id="KW-0723">Serine/threonine-protein kinase</keyword>
<evidence type="ECO:0000256" key="5">
    <source>
        <dbReference type="SAM" id="MobiDB-lite"/>
    </source>
</evidence>
<dbReference type="STRING" id="235985.SAMN05414137_101634"/>
<dbReference type="Gene3D" id="1.10.510.10">
    <property type="entry name" value="Transferase(Phosphotransferase) domain 1"/>
    <property type="match status" value="1"/>
</dbReference>
<dbReference type="Gene3D" id="3.30.200.20">
    <property type="entry name" value="Phosphorylase Kinase, domain 1"/>
    <property type="match status" value="1"/>
</dbReference>
<proteinExistence type="predicted"/>
<dbReference type="GO" id="GO:0004674">
    <property type="term" value="F:protein serine/threonine kinase activity"/>
    <property type="evidence" value="ECO:0007669"/>
    <property type="project" value="UniProtKB-KW"/>
</dbReference>
<evidence type="ECO:0000256" key="3">
    <source>
        <dbReference type="ARBA" id="ARBA00022777"/>
    </source>
</evidence>
<keyword evidence="3 7" id="KW-0418">Kinase</keyword>
<dbReference type="Proteomes" id="UP000183015">
    <property type="component" value="Unassembled WGS sequence"/>
</dbReference>
<name>A0A1H7GCD1_STRJI</name>
<keyword evidence="2" id="KW-0547">Nucleotide-binding</keyword>
<accession>A0A1H7GCD1</accession>
<dbReference type="Pfam" id="PF00069">
    <property type="entry name" value="Pkinase"/>
    <property type="match status" value="1"/>
</dbReference>
<protein>
    <submittedName>
        <fullName evidence="7">Serine/threonine protein kinase</fullName>
    </submittedName>
</protein>
<dbReference type="CDD" id="cd14014">
    <property type="entry name" value="STKc_PknB_like"/>
    <property type="match status" value="1"/>
</dbReference>
<dbReference type="SMART" id="SM00220">
    <property type="entry name" value="S_TKc"/>
    <property type="match status" value="1"/>
</dbReference>
<keyword evidence="1" id="KW-0808">Transferase</keyword>
<dbReference type="PANTHER" id="PTHR43289:SF34">
    <property type="entry name" value="SERINE_THREONINE-PROTEIN KINASE YBDM-RELATED"/>
    <property type="match status" value="1"/>
</dbReference>
<evidence type="ECO:0000256" key="2">
    <source>
        <dbReference type="ARBA" id="ARBA00022741"/>
    </source>
</evidence>
<dbReference type="SUPFAM" id="SSF56112">
    <property type="entry name" value="Protein kinase-like (PK-like)"/>
    <property type="match status" value="1"/>
</dbReference>
<dbReference type="InterPro" id="IPR008271">
    <property type="entry name" value="Ser/Thr_kinase_AS"/>
</dbReference>
<evidence type="ECO:0000313" key="7">
    <source>
        <dbReference type="EMBL" id="SEK35758.1"/>
    </source>
</evidence>
<dbReference type="PANTHER" id="PTHR43289">
    <property type="entry name" value="MITOGEN-ACTIVATED PROTEIN KINASE KINASE KINASE 20-RELATED"/>
    <property type="match status" value="1"/>
</dbReference>
<dbReference type="eggNOG" id="COG0515">
    <property type="taxonomic scope" value="Bacteria"/>
</dbReference>
<dbReference type="PROSITE" id="PS00108">
    <property type="entry name" value="PROTEIN_KINASE_ST"/>
    <property type="match status" value="1"/>
</dbReference>
<feature type="compositionally biased region" description="Low complexity" evidence="5">
    <location>
        <begin position="342"/>
        <end position="352"/>
    </location>
</feature>
<dbReference type="GO" id="GO:0005524">
    <property type="term" value="F:ATP binding"/>
    <property type="evidence" value="ECO:0007669"/>
    <property type="project" value="UniProtKB-KW"/>
</dbReference>
<keyword evidence="4" id="KW-0067">ATP-binding</keyword>
<reference evidence="8" key="1">
    <citation type="submission" date="2016-10" db="EMBL/GenBank/DDBJ databases">
        <authorList>
            <person name="Varghese N."/>
        </authorList>
    </citation>
    <scope>NUCLEOTIDE SEQUENCE [LARGE SCALE GENOMIC DNA]</scope>
    <source>
        <strain evidence="8">DSM 45096 / BCRC 16803 / CGMCC 4.1857 / CIP 109030 / JCM 12277 / KCTC 19219 / NBRC 100920 / 33214</strain>
    </source>
</reference>
<dbReference type="AlphaFoldDB" id="A0A1H7GCD1"/>
<evidence type="ECO:0000313" key="8">
    <source>
        <dbReference type="Proteomes" id="UP000183015"/>
    </source>
</evidence>
<feature type="compositionally biased region" description="Low complexity" evidence="5">
    <location>
        <begin position="323"/>
        <end position="334"/>
    </location>
</feature>
<dbReference type="InterPro" id="IPR011009">
    <property type="entry name" value="Kinase-like_dom_sf"/>
</dbReference>
<dbReference type="PROSITE" id="PS50011">
    <property type="entry name" value="PROTEIN_KINASE_DOM"/>
    <property type="match status" value="1"/>
</dbReference>
<feature type="domain" description="Protein kinase" evidence="6">
    <location>
        <begin position="1"/>
        <end position="241"/>
    </location>
</feature>
<feature type="region of interest" description="Disordered" evidence="5">
    <location>
        <begin position="288"/>
        <end position="363"/>
    </location>
</feature>
<feature type="region of interest" description="Disordered" evidence="5">
    <location>
        <begin position="393"/>
        <end position="445"/>
    </location>
</feature>